<reference evidence="7" key="1">
    <citation type="submission" date="2017-12" db="EMBL/GenBank/DDBJ databases">
        <authorList>
            <person name="Martens C."/>
            <person name="Dahlstrom E."/>
            <person name="Barbian K."/>
            <person name="Sykora L."/>
            <person name="Ricklefs S."/>
            <person name="Bruno D."/>
            <person name="Anzick I."/>
            <person name="Myles I."/>
            <person name="Datta S.K."/>
        </authorList>
    </citation>
    <scope>NUCLEOTIDE SEQUENCE</scope>
    <source>
        <strain evidence="7">AD2</strain>
    </source>
</reference>
<dbReference type="InterPro" id="IPR055206">
    <property type="entry name" value="DEXQc_SUV3"/>
</dbReference>
<dbReference type="Pfam" id="PF22527">
    <property type="entry name" value="DEXQc_Suv3"/>
    <property type="match status" value="1"/>
</dbReference>
<evidence type="ECO:0000256" key="5">
    <source>
        <dbReference type="SAM" id="MobiDB-lite"/>
    </source>
</evidence>
<organism evidence="7">
    <name type="scientific">Roseomonas mucosa</name>
    <dbReference type="NCBI Taxonomy" id="207340"/>
    <lineage>
        <taxon>Bacteria</taxon>
        <taxon>Pseudomonadati</taxon>
        <taxon>Pseudomonadota</taxon>
        <taxon>Alphaproteobacteria</taxon>
        <taxon>Acetobacterales</taxon>
        <taxon>Roseomonadaceae</taxon>
        <taxon>Roseomonas</taxon>
    </lineage>
</organism>
<dbReference type="PANTHER" id="PTHR12131">
    <property type="entry name" value="ATP-DEPENDENT RNA AND DNA HELICASE"/>
    <property type="match status" value="1"/>
</dbReference>
<evidence type="ECO:0000313" key="7">
    <source>
        <dbReference type="EMBL" id="AWV22594.1"/>
    </source>
</evidence>
<dbReference type="Gene3D" id="3.40.50.300">
    <property type="entry name" value="P-loop containing nucleotide triphosphate hydrolases"/>
    <property type="match status" value="2"/>
</dbReference>
<dbReference type="Pfam" id="PF00271">
    <property type="entry name" value="Helicase_C"/>
    <property type="match status" value="1"/>
</dbReference>
<keyword evidence="3 7" id="KW-0347">Helicase</keyword>
<dbReference type="SMART" id="SM00490">
    <property type="entry name" value="HELICc"/>
    <property type="match status" value="1"/>
</dbReference>
<feature type="region of interest" description="Disordered" evidence="5">
    <location>
        <begin position="825"/>
        <end position="979"/>
    </location>
</feature>
<keyword evidence="1" id="KW-0547">Nucleotide-binding</keyword>
<dbReference type="InterPro" id="IPR001650">
    <property type="entry name" value="Helicase_C-like"/>
</dbReference>
<proteinExistence type="predicted"/>
<keyword evidence="4" id="KW-0067">ATP-binding</keyword>
<dbReference type="GO" id="GO:0005524">
    <property type="term" value="F:ATP binding"/>
    <property type="evidence" value="ECO:0007669"/>
    <property type="project" value="UniProtKB-KW"/>
</dbReference>
<dbReference type="InterPro" id="IPR027417">
    <property type="entry name" value="P-loop_NTPase"/>
</dbReference>
<protein>
    <submittedName>
        <fullName evidence="7">ATP-dependent DNA helicase</fullName>
    </submittedName>
</protein>
<dbReference type="GO" id="GO:0016787">
    <property type="term" value="F:hydrolase activity"/>
    <property type="evidence" value="ECO:0007669"/>
    <property type="project" value="UniProtKB-KW"/>
</dbReference>
<dbReference type="GO" id="GO:0004386">
    <property type="term" value="F:helicase activity"/>
    <property type="evidence" value="ECO:0007669"/>
    <property type="project" value="UniProtKB-KW"/>
</dbReference>
<name>A0A4Y1MYJ4_9PROT</name>
<evidence type="ECO:0000259" key="6">
    <source>
        <dbReference type="PROSITE" id="PS51194"/>
    </source>
</evidence>
<sequence length="979" mass="106823">MSHHDTQMFEPRVKAVLGPTNTGKTHLAITRMLAHSSGIIGFPLRLLARENYDRMVAAKGEQHVALITGEEKIIPPEARWFACTVEAMPLDRKVEFLAVDEIQLCADPDRGHVFTDRLLHARGMVETMFLGAETIRPLLQRLVPRAEIETRPRLSQLTYAGPAKLTRLPPRSAVVAFSAGEVYAIAEAIRRRRGGCAVVMGRLSPRTRNAQVALYQEREVDFLVATDAIGMGLNMDVDHVAFASLTKFDGHRSRELSAQEAAQIAGRAGRGMRDGTFGVTADCPPLSDEIVEKIESHQFEPLQTLAWRNSALDFASPEALLESLAAPPPFAGLAKGNDADDHITLAALARDEDVRRLATSRSRVSLLWEACQIPDFRKLADETHQNFCARVFKHLAEDGHLPEDWIASGIASCNNVEGDLDTLMARLASIRVWSFVAARNDWFRDAARFQGEAREAEDKVSDALHERLTARFVDRRAAHLMRKLDDGEEELLSAVTRRGEVVVEGHPVGRISGFNFEAATEAGAGEEERKALLRAARRALKEEMPRRVSLLEASNDDAFGLTPLQRVTWTLPGSPPPGSPGHEAAEIARLKAGPSPDKPLVEPLNSEFLDSAQRERVRARLATWLESTIKKAMAPLEAAETKAAEDSSLRGHLFRLREYLGLVPGGTEREITPELRAKLKAIGVRAGRFALYLPEMLKPKPMGLRAQLWALAAESAVPPLPVGGLVSITPPSNWPAGFAAQMGWVLAGEVMIRLDVAERVAGELGHLTRRAPALLPGDIASRLGVKAEALAPALTALGFRLLNAEPLAEEMFGPPAPLMVAARRDEHRHHPRHDQRGRNQPGRGPRQGGERGERSGGGASRTVPATTPEGEAPAAAEGEAGQAGTPAETPRPREERPRDGNRQGRQSHRDERHGKGGPSAGGQGNKERGDRPRGDRPFSDRDRKGGDREPRVFQIGGKRDSGPDPDSPFAALAKLKLGK</sequence>
<dbReference type="SUPFAM" id="SSF52540">
    <property type="entry name" value="P-loop containing nucleoside triphosphate hydrolases"/>
    <property type="match status" value="2"/>
</dbReference>
<evidence type="ECO:0000256" key="1">
    <source>
        <dbReference type="ARBA" id="ARBA00022741"/>
    </source>
</evidence>
<keyword evidence="2" id="KW-0378">Hydrolase</keyword>
<evidence type="ECO:0000256" key="4">
    <source>
        <dbReference type="ARBA" id="ARBA00022840"/>
    </source>
</evidence>
<dbReference type="PROSITE" id="PS51194">
    <property type="entry name" value="HELICASE_CTER"/>
    <property type="match status" value="1"/>
</dbReference>
<dbReference type="InterPro" id="IPR050699">
    <property type="entry name" value="RNA-DNA_Helicase"/>
</dbReference>
<dbReference type="AlphaFoldDB" id="A0A4Y1MYJ4"/>
<dbReference type="EMBL" id="CP025189">
    <property type="protein sequence ID" value="AWV22594.1"/>
    <property type="molecule type" value="Genomic_DNA"/>
</dbReference>
<feature type="compositionally biased region" description="Basic and acidic residues" evidence="5">
    <location>
        <begin position="925"/>
        <end position="962"/>
    </location>
</feature>
<feature type="compositionally biased region" description="Low complexity" evidence="5">
    <location>
        <begin position="860"/>
        <end position="888"/>
    </location>
</feature>
<evidence type="ECO:0000256" key="3">
    <source>
        <dbReference type="ARBA" id="ARBA00022806"/>
    </source>
</evidence>
<feature type="compositionally biased region" description="Basic and acidic residues" evidence="5">
    <location>
        <begin position="890"/>
        <end position="914"/>
    </location>
</feature>
<accession>A0A4Y1MYJ4</accession>
<evidence type="ECO:0000256" key="2">
    <source>
        <dbReference type="ARBA" id="ARBA00022801"/>
    </source>
</evidence>
<gene>
    <name evidence="7" type="ORF">RADP37_01648</name>
</gene>
<feature type="domain" description="Helicase C-terminal" evidence="6">
    <location>
        <begin position="153"/>
        <end position="313"/>
    </location>
</feature>
<dbReference type="PANTHER" id="PTHR12131:SF1">
    <property type="entry name" value="ATP-DEPENDENT RNA HELICASE SUPV3L1, MITOCHONDRIAL-RELATED"/>
    <property type="match status" value="1"/>
</dbReference>
<feature type="compositionally biased region" description="Basic residues" evidence="5">
    <location>
        <begin position="826"/>
        <end position="835"/>
    </location>
</feature>